<dbReference type="AlphaFoldDB" id="Q3UL38"/>
<reference evidence="2" key="2">
    <citation type="journal article" date="2000" name="Genome Res.">
        <title>Normalization and subtraction of cap-trapper-selected cDNAs to prepare full-length cDNA libraries for rapid discovery of new genes.</title>
        <authorList>
            <person name="Carninci P."/>
            <person name="Shibata Y."/>
            <person name="Hayatsu N."/>
            <person name="Sugahara Y."/>
            <person name="Shibata K."/>
            <person name="Itoh M."/>
            <person name="Konno H."/>
            <person name="Okazaki Y."/>
            <person name="Muramatsu M."/>
            <person name="Hayashizaki Y."/>
        </authorList>
    </citation>
    <scope>NUCLEOTIDE SEQUENCE</scope>
    <source>
        <strain evidence="2">C57BL/6J</strain>
    </source>
</reference>
<evidence type="ECO:0000256" key="1">
    <source>
        <dbReference type="SAM" id="Phobius"/>
    </source>
</evidence>
<keyword evidence="1" id="KW-1133">Transmembrane helix</keyword>
<evidence type="ECO:0000313" key="2">
    <source>
        <dbReference type="EMBL" id="BAE26612.1"/>
    </source>
</evidence>
<dbReference type="MGI" id="MGI:5012510">
    <property type="gene designation" value="Gm20325"/>
</dbReference>
<protein>
    <submittedName>
        <fullName evidence="2">Uncharacterized protein</fullName>
    </submittedName>
</protein>
<keyword evidence="1" id="KW-0472">Membrane</keyword>
<feature type="transmembrane region" description="Helical" evidence="1">
    <location>
        <begin position="33"/>
        <end position="55"/>
    </location>
</feature>
<sequence>MSRLQGSYCVEFTCSVCAQQGHLLLLACSPPCWLANLLCCFFLVLDLVTCNLFSVTKEQHREGERNVSQAGGEREGCSCGCVRGLRVNGRPKDRLVLGFLLDSGTSLKYA</sequence>
<evidence type="ECO:0000313" key="3">
    <source>
        <dbReference type="MGI" id="MGI:5012510"/>
    </source>
</evidence>
<gene>
    <name evidence="3" type="primary">Gm20325</name>
</gene>
<reference evidence="2" key="8">
    <citation type="journal article" date="2005" name="Science">
        <title>Antisense Transcription in the Mammalian Transcriptome.</title>
        <authorList>
            <consortium name="RIKEN Genome Exploration Research Group and Genome Science Group (Genome Network Project Core Group) and the FANTOM Consortium"/>
        </authorList>
    </citation>
    <scope>NUCLEOTIDE SEQUENCE</scope>
    <source>
        <strain evidence="2">C57BL/6J</strain>
    </source>
</reference>
<proteinExistence type="evidence at transcript level"/>
<reference evidence="2" key="6">
    <citation type="submission" date="2004-03" db="EMBL/GenBank/DDBJ databases">
        <authorList>
            <person name="Arakawa T."/>
            <person name="Carninci P."/>
            <person name="Fukuda S."/>
            <person name="Hashizume W."/>
            <person name="Hayashida K."/>
            <person name="Hori F."/>
            <person name="Iida J."/>
            <person name="Imamura K."/>
            <person name="Imotani K."/>
            <person name="Itoh M."/>
            <person name="Kanagawa S."/>
            <person name="Kawai J."/>
            <person name="Kojima M."/>
            <person name="Konno H."/>
            <person name="Murata M."/>
            <person name="Nakamura M."/>
            <person name="Ninomiya N."/>
            <person name="Nishiyori H."/>
            <person name="Nomura K."/>
            <person name="Ohno M."/>
            <person name="Sakazume N."/>
            <person name="Sano H."/>
            <person name="Sasaki D."/>
            <person name="Shibata K."/>
            <person name="Shiraki T."/>
            <person name="Tagami M."/>
            <person name="Tagami Y."/>
            <person name="Waki K."/>
            <person name="Watahiki A."/>
            <person name="Muramatsu M."/>
            <person name="Hayashizaki Y."/>
        </authorList>
    </citation>
    <scope>NUCLEOTIDE SEQUENCE</scope>
    <source>
        <strain evidence="2">C57BL/6J</strain>
    </source>
</reference>
<reference evidence="2" key="5">
    <citation type="journal article" date="2002" name="Nature">
        <title>Analysis of the mouse transcriptome based on functional annotation of 60,770 full-length cDNAs.</title>
        <authorList>
            <consortium name="The FANTOM Consortium and the RIKEN Genome Exploration Research Group Phase I and II Team"/>
        </authorList>
    </citation>
    <scope>NUCLEOTIDE SEQUENCE</scope>
    <source>
        <strain evidence="2">C57BL/6J</strain>
    </source>
</reference>
<keyword evidence="1" id="KW-0812">Transmembrane</keyword>
<reference evidence="2" key="7">
    <citation type="journal article" date="2005" name="Science">
        <title>The Transcriptional Landscape of the Mammalian Genome.</title>
        <authorList>
            <consortium name="The FANTOM Consortium"/>
            <consortium name="Riken Genome Exploration Research Group and Genome Science Group (Genome Network Project Core Group)"/>
        </authorList>
    </citation>
    <scope>NUCLEOTIDE SEQUENCE</scope>
    <source>
        <strain evidence="2">C57BL/6J</strain>
    </source>
</reference>
<reference evidence="2" key="4">
    <citation type="journal article" date="2001" name="Nature">
        <title>Functional annotation of a full-length mouse cDNA collection.</title>
        <authorList>
            <consortium name="The RIKEN Genome Exploration Research Group Phase II Team and the FANTOM Consortium"/>
        </authorList>
    </citation>
    <scope>NUCLEOTIDE SEQUENCE</scope>
    <source>
        <strain evidence="2">C57BL/6J</strain>
    </source>
</reference>
<reference evidence="2" key="3">
    <citation type="journal article" date="2000" name="Genome Res.">
        <title>RIKEN integrated sequence analysis (RISA) system--384-format sequencing pipeline with 384 multicapillary sequencer.</title>
        <authorList>
            <person name="Shibata K."/>
            <person name="Itoh M."/>
            <person name="Aizawa K."/>
            <person name="Nagaoka S."/>
            <person name="Sasaki N."/>
            <person name="Carninci P."/>
            <person name="Konno H."/>
            <person name="Akiyama J."/>
            <person name="Nishi K."/>
            <person name="Kitsunai T."/>
            <person name="Tashiro H."/>
            <person name="Itoh M."/>
            <person name="Sumi N."/>
            <person name="Ishii Y."/>
            <person name="Nakamura S."/>
            <person name="Hazama M."/>
            <person name="Nishine T."/>
            <person name="Harada A."/>
            <person name="Yamamoto R."/>
            <person name="Matsumoto H."/>
            <person name="Sakaguchi S."/>
            <person name="Ikegami T."/>
            <person name="Kashiwagi K."/>
            <person name="Fujiwake S."/>
            <person name="Inoue K."/>
            <person name="Togawa Y."/>
            <person name="Izawa M."/>
            <person name="Ohara E."/>
            <person name="Watahiki M."/>
            <person name="Yoneda Y."/>
            <person name="Ishikawa T."/>
            <person name="Ozawa K."/>
            <person name="Tanaka T."/>
            <person name="Matsuura S."/>
            <person name="Kawai J."/>
            <person name="Okazaki Y."/>
            <person name="Muramatsu M."/>
            <person name="Inoue Y."/>
            <person name="Kira A."/>
            <person name="Hayashizaki Y."/>
        </authorList>
    </citation>
    <scope>NUCLEOTIDE SEQUENCE</scope>
    <source>
        <strain evidence="2">C57BL/6J</strain>
    </source>
</reference>
<dbReference type="EMBL" id="AK145728">
    <property type="protein sequence ID" value="BAE26612.1"/>
    <property type="molecule type" value="mRNA"/>
</dbReference>
<accession>Q3UL38</accession>
<name>Q3UL38_MOUSE</name>
<dbReference type="AGR" id="MGI:5012510"/>
<organism evidence="2">
    <name type="scientific">Mus musculus</name>
    <name type="common">Mouse</name>
    <dbReference type="NCBI Taxonomy" id="10090"/>
    <lineage>
        <taxon>Eukaryota</taxon>
        <taxon>Metazoa</taxon>
        <taxon>Chordata</taxon>
        <taxon>Craniata</taxon>
        <taxon>Vertebrata</taxon>
        <taxon>Euteleostomi</taxon>
        <taxon>Mammalia</taxon>
        <taxon>Eutheria</taxon>
        <taxon>Euarchontoglires</taxon>
        <taxon>Glires</taxon>
        <taxon>Rodentia</taxon>
        <taxon>Myomorpha</taxon>
        <taxon>Muroidea</taxon>
        <taxon>Muridae</taxon>
        <taxon>Murinae</taxon>
        <taxon>Mus</taxon>
        <taxon>Mus</taxon>
    </lineage>
</organism>
<dbReference type="PROSITE" id="PS51257">
    <property type="entry name" value="PROKAR_LIPOPROTEIN"/>
    <property type="match status" value="1"/>
</dbReference>
<reference evidence="2" key="1">
    <citation type="journal article" date="1999" name="Methods Enzymol.">
        <title>High-efficiency full-length cDNA cloning.</title>
        <authorList>
            <person name="Carninci P."/>
            <person name="Hayashizaki Y."/>
        </authorList>
    </citation>
    <scope>NUCLEOTIDE SEQUENCE</scope>
    <source>
        <strain evidence="2">C57BL/6J</strain>
    </source>
</reference>